<dbReference type="GO" id="GO:0005829">
    <property type="term" value="C:cytosol"/>
    <property type="evidence" value="ECO:0007669"/>
    <property type="project" value="TreeGrafter"/>
</dbReference>
<evidence type="ECO:0000256" key="11">
    <source>
        <dbReference type="ARBA" id="ARBA00023235"/>
    </source>
</evidence>
<accession>A0A8E4EXT5</accession>
<sequence>MLDIFIINWRNKMRQPLVVGNWKLNGNHQMVNQLILELRQELIGVDCNVAIAPPTVYLDQAADNLSGSCIALGAQDVDINKTGAFTGETSAHMLKDIGVKYIIIGHSERRTFHKESDSLIAEKFIAVKEAGLIPIMCIGETEAEKNAGDTQVVCKRQLDVVLKNVDVSCMLESAVIAYEPVWAIGTGTSATPNQAQFMHKFIREHIAQYSYEAANKVIIQYGGSVNSANATKLFAQPDIDGALVGGASLQAKNFAMIVKAASKNNMTSL</sequence>
<dbReference type="EMBL" id="LR890047">
    <property type="protein sequence ID" value="CAD6507044.1"/>
    <property type="molecule type" value="Genomic_DNA"/>
</dbReference>
<dbReference type="KEGG" id="ptf:PROFFT_A_00310"/>
<dbReference type="SUPFAM" id="SSF51351">
    <property type="entry name" value="Triosephosphate isomerase (TIM)"/>
    <property type="match status" value="1"/>
</dbReference>
<dbReference type="UniPathway" id="UPA00109">
    <property type="reaction ID" value="UER00189"/>
</dbReference>
<evidence type="ECO:0000256" key="4">
    <source>
        <dbReference type="ARBA" id="ARBA00007422"/>
    </source>
</evidence>
<dbReference type="PROSITE" id="PS51440">
    <property type="entry name" value="TIM_2"/>
    <property type="match status" value="1"/>
</dbReference>
<dbReference type="GO" id="GO:0019563">
    <property type="term" value="P:glycerol catabolic process"/>
    <property type="evidence" value="ECO:0007669"/>
    <property type="project" value="TreeGrafter"/>
</dbReference>
<dbReference type="PANTHER" id="PTHR21139">
    <property type="entry name" value="TRIOSEPHOSPHATE ISOMERASE"/>
    <property type="match status" value="1"/>
</dbReference>
<evidence type="ECO:0000256" key="1">
    <source>
        <dbReference type="ARBA" id="ARBA00000474"/>
    </source>
</evidence>
<comment type="subunit">
    <text evidence="5 13 14">Homodimer.</text>
</comment>
<protein>
    <recommendedName>
        <fullName evidence="7 13">Triosephosphate isomerase</fullName>
        <shortName evidence="13">TIM</shortName>
        <shortName evidence="13">TPI</shortName>
        <ecNumber evidence="6 13">5.3.1.1</ecNumber>
    </recommendedName>
    <alternativeName>
        <fullName evidence="13">Triose-phosphate isomerase</fullName>
    </alternativeName>
</protein>
<evidence type="ECO:0000256" key="5">
    <source>
        <dbReference type="ARBA" id="ARBA00011738"/>
    </source>
</evidence>
<evidence type="ECO:0000256" key="2">
    <source>
        <dbReference type="ARBA" id="ARBA00004742"/>
    </source>
</evidence>
<comment type="function">
    <text evidence="12 13">Involved in the gluconeogenesis. Catalyzes stereospecifically the conversion of dihydroxyacetone phosphate (DHAP) to D-glyceraldehyde-3-phosphate (G3P).</text>
</comment>
<evidence type="ECO:0000256" key="10">
    <source>
        <dbReference type="ARBA" id="ARBA00023152"/>
    </source>
</evidence>
<keyword evidence="9 13" id="KW-0963">Cytoplasm</keyword>
<dbReference type="FunFam" id="3.20.20.70:FF:000020">
    <property type="entry name" value="Triosephosphate isomerase"/>
    <property type="match status" value="1"/>
</dbReference>
<dbReference type="Pfam" id="PF00121">
    <property type="entry name" value="TIM"/>
    <property type="match status" value="1"/>
</dbReference>
<comment type="catalytic activity">
    <reaction evidence="1 13 14">
        <text>D-glyceraldehyde 3-phosphate = dihydroxyacetone phosphate</text>
        <dbReference type="Rhea" id="RHEA:18585"/>
        <dbReference type="ChEBI" id="CHEBI:57642"/>
        <dbReference type="ChEBI" id="CHEBI:59776"/>
        <dbReference type="EC" id="5.3.1.1"/>
    </reaction>
</comment>
<dbReference type="GO" id="GO:0006094">
    <property type="term" value="P:gluconeogenesis"/>
    <property type="evidence" value="ECO:0007669"/>
    <property type="project" value="UniProtKB-UniRule"/>
</dbReference>
<dbReference type="PROSITE" id="PS00171">
    <property type="entry name" value="TIM_1"/>
    <property type="match status" value="1"/>
</dbReference>
<dbReference type="GO" id="GO:0006096">
    <property type="term" value="P:glycolytic process"/>
    <property type="evidence" value="ECO:0007669"/>
    <property type="project" value="UniProtKB-UniRule"/>
</dbReference>
<dbReference type="UniPathway" id="UPA00138"/>
<keyword evidence="11 13" id="KW-0413">Isomerase</keyword>
<evidence type="ECO:0000313" key="16">
    <source>
        <dbReference type="Proteomes" id="UP000683585"/>
    </source>
</evidence>
<comment type="pathway">
    <text evidence="13 14">Carbohydrate degradation; glycolysis; D-glyceraldehyde 3-phosphate from glycerone phosphate: step 1/1.</text>
</comment>
<feature type="binding site" evidence="13">
    <location>
        <begin position="21"/>
        <end position="23"/>
    </location>
    <ligand>
        <name>substrate</name>
    </ligand>
</feature>
<keyword evidence="16" id="KW-1185">Reference proteome</keyword>
<dbReference type="CDD" id="cd00311">
    <property type="entry name" value="TIM"/>
    <property type="match status" value="1"/>
</dbReference>
<feature type="active site" description="Proton acceptor" evidence="13">
    <location>
        <position position="179"/>
    </location>
</feature>
<dbReference type="NCBIfam" id="TIGR00419">
    <property type="entry name" value="tim"/>
    <property type="match status" value="1"/>
</dbReference>
<reference evidence="15" key="1">
    <citation type="submission" date="2020-10" db="EMBL/GenBank/DDBJ databases">
        <authorList>
            <person name="Szabo G."/>
        </authorList>
    </citation>
    <scope>NUCLEOTIDE SEQUENCE</scope>
    <source>
        <strain evidence="15">PROFFT</strain>
    </source>
</reference>
<dbReference type="InterPro" id="IPR000652">
    <property type="entry name" value="Triosephosphate_isomerase"/>
</dbReference>
<feature type="binding site" evidence="13">
    <location>
        <position position="224"/>
    </location>
    <ligand>
        <name>substrate</name>
    </ligand>
</feature>
<keyword evidence="8 13" id="KW-0312">Gluconeogenesis</keyword>
<dbReference type="Proteomes" id="UP000683585">
    <property type="component" value="Chromosome"/>
</dbReference>
<dbReference type="InterPro" id="IPR020861">
    <property type="entry name" value="Triosephosphate_isomerase_AS"/>
</dbReference>
<comment type="subcellular location">
    <subcellularLocation>
        <location evidence="13 14">Cytoplasm</location>
    </subcellularLocation>
</comment>
<evidence type="ECO:0000256" key="3">
    <source>
        <dbReference type="ARBA" id="ARBA00004939"/>
    </source>
</evidence>
<dbReference type="GO" id="GO:0004807">
    <property type="term" value="F:triose-phosphate isomerase activity"/>
    <property type="evidence" value="ECO:0007669"/>
    <property type="project" value="UniProtKB-UniRule"/>
</dbReference>
<evidence type="ECO:0000256" key="9">
    <source>
        <dbReference type="ARBA" id="ARBA00022490"/>
    </source>
</evidence>
<evidence type="ECO:0000256" key="8">
    <source>
        <dbReference type="ARBA" id="ARBA00022432"/>
    </source>
</evidence>
<organism evidence="15 16">
    <name type="scientific">Candidatus Profftia tarda</name>
    <dbReference type="NCBI Taxonomy" id="1177216"/>
    <lineage>
        <taxon>Bacteria</taxon>
        <taxon>Pseudomonadati</taxon>
        <taxon>Pseudomonadota</taxon>
        <taxon>Gammaproteobacteria</taxon>
        <taxon>Enterobacterales</taxon>
        <taxon>Enterobacteriaceae</taxon>
        <taxon>Candidatus Profftia</taxon>
    </lineage>
</organism>
<evidence type="ECO:0000256" key="6">
    <source>
        <dbReference type="ARBA" id="ARBA00011940"/>
    </source>
</evidence>
<feature type="binding site" evidence="13">
    <location>
        <begin position="245"/>
        <end position="246"/>
    </location>
    <ligand>
        <name>substrate</name>
    </ligand>
</feature>
<comment type="pathway">
    <text evidence="3">Carbohydrate metabolism; erythritol degradation.</text>
</comment>
<dbReference type="Gene3D" id="3.20.20.70">
    <property type="entry name" value="Aldolase class I"/>
    <property type="match status" value="1"/>
</dbReference>
<evidence type="ECO:0000313" key="15">
    <source>
        <dbReference type="EMBL" id="CAD6507044.1"/>
    </source>
</evidence>
<gene>
    <name evidence="13 15" type="primary">tpiA</name>
    <name evidence="15" type="ORF">PROFFT_A_00310</name>
</gene>
<feature type="active site" description="Electrophile" evidence="13">
    <location>
        <position position="106"/>
    </location>
</feature>
<proteinExistence type="inferred from homology"/>
<dbReference type="InterPro" id="IPR013785">
    <property type="entry name" value="Aldolase_TIM"/>
</dbReference>
<dbReference type="GO" id="GO:0046166">
    <property type="term" value="P:glyceraldehyde-3-phosphate biosynthetic process"/>
    <property type="evidence" value="ECO:0007669"/>
    <property type="project" value="TreeGrafter"/>
</dbReference>
<dbReference type="AlphaFoldDB" id="A0A8E4EXT5"/>
<feature type="binding site" evidence="13">
    <location>
        <position position="185"/>
    </location>
    <ligand>
        <name>substrate</name>
    </ligand>
</feature>
<dbReference type="HAMAP" id="MF_00147_B">
    <property type="entry name" value="TIM_B"/>
    <property type="match status" value="1"/>
</dbReference>
<dbReference type="PANTHER" id="PTHR21139:SF42">
    <property type="entry name" value="TRIOSEPHOSPHATE ISOMERASE"/>
    <property type="match status" value="1"/>
</dbReference>
<keyword evidence="10 13" id="KW-0324">Glycolysis</keyword>
<dbReference type="InterPro" id="IPR035990">
    <property type="entry name" value="TIM_sf"/>
</dbReference>
<dbReference type="EC" id="5.3.1.1" evidence="6 13"/>
<name>A0A8E4EXT5_9ENTR</name>
<comment type="similarity">
    <text evidence="4 13 14">Belongs to the triosephosphate isomerase family.</text>
</comment>
<dbReference type="InterPro" id="IPR022896">
    <property type="entry name" value="TrioseP_Isoase_bac/euk"/>
</dbReference>
<evidence type="ECO:0000256" key="14">
    <source>
        <dbReference type="RuleBase" id="RU363013"/>
    </source>
</evidence>
<evidence type="ECO:0000256" key="13">
    <source>
        <dbReference type="HAMAP-Rule" id="MF_00147"/>
    </source>
</evidence>
<comment type="pathway">
    <text evidence="2 13 14">Carbohydrate biosynthesis; gluconeogenesis.</text>
</comment>
<evidence type="ECO:0000256" key="12">
    <source>
        <dbReference type="ARBA" id="ARBA00055680"/>
    </source>
</evidence>
<evidence type="ECO:0000256" key="7">
    <source>
        <dbReference type="ARBA" id="ARBA00019397"/>
    </source>
</evidence>